<name>A0A381PEF2_9ZZZZ</name>
<dbReference type="EMBL" id="UINC01000948">
    <property type="protein sequence ID" value="SUZ65004.1"/>
    <property type="molecule type" value="Genomic_DNA"/>
</dbReference>
<organism evidence="5">
    <name type="scientific">marine metagenome</name>
    <dbReference type="NCBI Taxonomy" id="408172"/>
    <lineage>
        <taxon>unclassified sequences</taxon>
        <taxon>metagenomes</taxon>
        <taxon>ecological metagenomes</taxon>
    </lineage>
</organism>
<dbReference type="InterPro" id="IPR006015">
    <property type="entry name" value="Universal_stress_UspA"/>
</dbReference>
<dbReference type="CDD" id="cd00293">
    <property type="entry name" value="USP-like"/>
    <property type="match status" value="2"/>
</dbReference>
<evidence type="ECO:0000256" key="3">
    <source>
        <dbReference type="ARBA" id="ARBA00022840"/>
    </source>
</evidence>
<dbReference type="PRINTS" id="PR01438">
    <property type="entry name" value="UNVRSLSTRESS"/>
</dbReference>
<dbReference type="GO" id="GO:0005524">
    <property type="term" value="F:ATP binding"/>
    <property type="evidence" value="ECO:0007669"/>
    <property type="project" value="UniProtKB-KW"/>
</dbReference>
<dbReference type="InterPro" id="IPR014729">
    <property type="entry name" value="Rossmann-like_a/b/a_fold"/>
</dbReference>
<dbReference type="SUPFAM" id="SSF52402">
    <property type="entry name" value="Adenine nucleotide alpha hydrolases-like"/>
    <property type="match status" value="2"/>
</dbReference>
<evidence type="ECO:0000259" key="4">
    <source>
        <dbReference type="Pfam" id="PF00582"/>
    </source>
</evidence>
<dbReference type="PANTHER" id="PTHR46268">
    <property type="entry name" value="STRESS RESPONSE PROTEIN NHAX"/>
    <property type="match status" value="1"/>
</dbReference>
<dbReference type="PANTHER" id="PTHR46268:SF27">
    <property type="entry name" value="UNIVERSAL STRESS PROTEIN RV2623"/>
    <property type="match status" value="1"/>
</dbReference>
<dbReference type="AlphaFoldDB" id="A0A381PEF2"/>
<evidence type="ECO:0000256" key="1">
    <source>
        <dbReference type="ARBA" id="ARBA00008791"/>
    </source>
</evidence>
<accession>A0A381PEF2</accession>
<dbReference type="InterPro" id="IPR006016">
    <property type="entry name" value="UspA"/>
</dbReference>
<evidence type="ECO:0000313" key="5">
    <source>
        <dbReference type="EMBL" id="SUZ65004.1"/>
    </source>
</evidence>
<keyword evidence="3" id="KW-0067">ATP-binding</keyword>
<reference evidence="5" key="1">
    <citation type="submission" date="2018-05" db="EMBL/GenBank/DDBJ databases">
        <authorList>
            <person name="Lanie J.A."/>
            <person name="Ng W.-L."/>
            <person name="Kazmierczak K.M."/>
            <person name="Andrzejewski T.M."/>
            <person name="Davidsen T.M."/>
            <person name="Wayne K.J."/>
            <person name="Tettelin H."/>
            <person name="Glass J.I."/>
            <person name="Rusch D."/>
            <person name="Podicherti R."/>
            <person name="Tsui H.-C.T."/>
            <person name="Winkler M.E."/>
        </authorList>
    </citation>
    <scope>NUCLEOTIDE SEQUENCE</scope>
</reference>
<proteinExistence type="inferred from homology"/>
<dbReference type="Gene3D" id="3.40.50.620">
    <property type="entry name" value="HUPs"/>
    <property type="match status" value="2"/>
</dbReference>
<sequence length="292" mass="31496">MYDRMIVPLDGSQLAEQVLPYVHVVSEGLKCPITLVRVFDVPAMIEGVSGATIDRVANELRADADRYLERVKGTLVDVGTDVSVVGKQGDAASVIIEEAEKESSTIVMISSHGRSGVTRWAMGSVAEKVLQATNNPLLIIRDQAAEGSSLIEGDRNLEDWNALLTVKNIIVTLDGSSISEQVIPHAMAFAKSLAVPLTPVRVSNSPSDDSENTEYLNNVVKRFRDENLQCDGGEVLHGNPATAIIEVTERIPNSLVAMTTRGRSGIQRWVMGSVTDRVVRHSGSPALVIRGT</sequence>
<gene>
    <name evidence="5" type="ORF">METZ01_LOCUS17858</name>
</gene>
<comment type="similarity">
    <text evidence="1">Belongs to the universal stress protein A family.</text>
</comment>
<feature type="domain" description="UspA" evidence="4">
    <location>
        <begin position="1"/>
        <end position="141"/>
    </location>
</feature>
<dbReference type="Pfam" id="PF00582">
    <property type="entry name" value="Usp"/>
    <property type="match status" value="2"/>
</dbReference>
<feature type="domain" description="UspA" evidence="4">
    <location>
        <begin position="166"/>
        <end position="290"/>
    </location>
</feature>
<keyword evidence="2" id="KW-0547">Nucleotide-binding</keyword>
<protein>
    <recommendedName>
        <fullName evidence="4">UspA domain-containing protein</fullName>
    </recommendedName>
</protein>
<evidence type="ECO:0000256" key="2">
    <source>
        <dbReference type="ARBA" id="ARBA00022741"/>
    </source>
</evidence>